<feature type="region of interest" description="Disordered" evidence="1">
    <location>
        <begin position="176"/>
        <end position="204"/>
    </location>
</feature>
<dbReference type="Pfam" id="PF06240">
    <property type="entry name" value="COXG"/>
    <property type="match status" value="1"/>
</dbReference>
<reference evidence="3" key="1">
    <citation type="journal article" date="2014" name="Int. J. Syst. Evol. Microbiol.">
        <title>Complete genome sequence of Corynebacterium casei LMG S-19264T (=DSM 44701T), isolated from a smear-ripened cheese.</title>
        <authorList>
            <consortium name="US DOE Joint Genome Institute (JGI-PGF)"/>
            <person name="Walter F."/>
            <person name="Albersmeier A."/>
            <person name="Kalinowski J."/>
            <person name="Ruckert C."/>
        </authorList>
    </citation>
    <scope>NUCLEOTIDE SEQUENCE</scope>
    <source>
        <strain evidence="3">CGMCC 4.7368</strain>
    </source>
</reference>
<sequence>MKIDNEFTVGVPVERAWEVLTDLEAIAPCMPGAQLTGVEDEVYTGKIKVKVGPVVAQYAGTARFLEKDAVNHRAVIDAKGRDSRGAGTASAAITAHLRADGDHTVVTVNTDLKISGKIAQLGSGMIKEVSTKLLAQFVTCLESKLTTPAGPADGAAVSVSAEDAAALAAADSATAPVAESSPARDDAAVPTAAQDGGGVASADARAAGAGGRRVIDDDEVEPLDVMSVAGGSVYKRVIPLVVGIVVVIVAVIVVWTLVT</sequence>
<dbReference type="PANTHER" id="PTHR38588">
    <property type="entry name" value="BLL0334 PROTEIN"/>
    <property type="match status" value="1"/>
</dbReference>
<proteinExistence type="predicted"/>
<dbReference type="EMBL" id="BMNH01000001">
    <property type="protein sequence ID" value="GGO61342.1"/>
    <property type="molecule type" value="Genomic_DNA"/>
</dbReference>
<dbReference type="Gene3D" id="3.30.530.20">
    <property type="match status" value="1"/>
</dbReference>
<evidence type="ECO:0000256" key="2">
    <source>
        <dbReference type="SAM" id="Phobius"/>
    </source>
</evidence>
<reference evidence="3" key="2">
    <citation type="submission" date="2020-09" db="EMBL/GenBank/DDBJ databases">
        <authorList>
            <person name="Sun Q."/>
            <person name="Zhou Y."/>
        </authorList>
    </citation>
    <scope>NUCLEOTIDE SEQUENCE</scope>
    <source>
        <strain evidence="3">CGMCC 4.7368</strain>
    </source>
</reference>
<organism evidence="3 4">
    <name type="scientific">Nonomuraea cavernae</name>
    <dbReference type="NCBI Taxonomy" id="2045107"/>
    <lineage>
        <taxon>Bacteria</taxon>
        <taxon>Bacillati</taxon>
        <taxon>Actinomycetota</taxon>
        <taxon>Actinomycetes</taxon>
        <taxon>Streptosporangiales</taxon>
        <taxon>Streptosporangiaceae</taxon>
        <taxon>Nonomuraea</taxon>
    </lineage>
</organism>
<name>A0A918DFI4_9ACTN</name>
<dbReference type="CDD" id="cd07823">
    <property type="entry name" value="SRPBCC_5"/>
    <property type="match status" value="1"/>
</dbReference>
<gene>
    <name evidence="3" type="ORF">GCM10012289_03340</name>
</gene>
<accession>A0A918DFI4</accession>
<dbReference type="SUPFAM" id="SSF55961">
    <property type="entry name" value="Bet v1-like"/>
    <property type="match status" value="1"/>
</dbReference>
<evidence type="ECO:0000256" key="1">
    <source>
        <dbReference type="SAM" id="MobiDB-lite"/>
    </source>
</evidence>
<dbReference type="RefSeq" id="WP_189122122.1">
    <property type="nucleotide sequence ID" value="NZ_BMNH01000001.1"/>
</dbReference>
<dbReference type="AlphaFoldDB" id="A0A918DFI4"/>
<comment type="caution">
    <text evidence="3">The sequence shown here is derived from an EMBL/GenBank/DDBJ whole genome shotgun (WGS) entry which is preliminary data.</text>
</comment>
<dbReference type="PANTHER" id="PTHR38588:SF1">
    <property type="entry name" value="BLL0334 PROTEIN"/>
    <property type="match status" value="1"/>
</dbReference>
<feature type="transmembrane region" description="Helical" evidence="2">
    <location>
        <begin position="237"/>
        <end position="258"/>
    </location>
</feature>
<protein>
    <submittedName>
        <fullName evidence="3">Carbon monoxide dehydrogenase subunit G (CoxG) family protein</fullName>
    </submittedName>
</protein>
<dbReference type="InterPro" id="IPR010419">
    <property type="entry name" value="CO_DH_gsu"/>
</dbReference>
<dbReference type="InterPro" id="IPR023393">
    <property type="entry name" value="START-like_dom_sf"/>
</dbReference>
<keyword evidence="2" id="KW-0472">Membrane</keyword>
<keyword evidence="2" id="KW-1133">Transmembrane helix</keyword>
<dbReference type="Proteomes" id="UP000646523">
    <property type="component" value="Unassembled WGS sequence"/>
</dbReference>
<keyword evidence="4" id="KW-1185">Reference proteome</keyword>
<keyword evidence="2" id="KW-0812">Transmembrane</keyword>
<evidence type="ECO:0000313" key="4">
    <source>
        <dbReference type="Proteomes" id="UP000646523"/>
    </source>
</evidence>
<evidence type="ECO:0000313" key="3">
    <source>
        <dbReference type="EMBL" id="GGO61342.1"/>
    </source>
</evidence>